<organism evidence="2 3">
    <name type="scientific">Sulfurospirillum halorespirans DSM 13726</name>
    <dbReference type="NCBI Taxonomy" id="1193502"/>
    <lineage>
        <taxon>Bacteria</taxon>
        <taxon>Pseudomonadati</taxon>
        <taxon>Campylobacterota</taxon>
        <taxon>Epsilonproteobacteria</taxon>
        <taxon>Campylobacterales</taxon>
        <taxon>Sulfurospirillaceae</taxon>
        <taxon>Sulfurospirillum</taxon>
    </lineage>
</organism>
<dbReference type="Proteomes" id="UP000094609">
    <property type="component" value="Chromosome"/>
</dbReference>
<reference evidence="3" key="1">
    <citation type="submission" date="2016-08" db="EMBL/GenBank/DDBJ databases">
        <title>Complete genome sequence of the organohalide-respiring Epsilonproteobacterium Sulfurospirillum halorespirans.</title>
        <authorList>
            <person name="Goris T."/>
            <person name="Zimmermann J."/>
            <person name="Schenz B."/>
            <person name="Lemos M."/>
            <person name="Hackermueller J."/>
            <person name="Diekert G."/>
        </authorList>
    </citation>
    <scope>NUCLEOTIDE SEQUENCE [LARGE SCALE GENOMIC DNA]</scope>
    <source>
        <strain>DSM 13726</strain>
        <strain evidence="3">PCE-M2</strain>
    </source>
</reference>
<keyword evidence="3" id="KW-1185">Reference proteome</keyword>
<dbReference type="RefSeq" id="WP_069478812.1">
    <property type="nucleotide sequence ID" value="NZ_CP017111.1"/>
</dbReference>
<proteinExistence type="predicted"/>
<dbReference type="Pfam" id="PF20075">
    <property type="entry name" value="DUF6471"/>
    <property type="match status" value="1"/>
</dbReference>
<accession>A0A1D7TMN0</accession>
<evidence type="ECO:0000313" key="3">
    <source>
        <dbReference type="Proteomes" id="UP000094609"/>
    </source>
</evidence>
<evidence type="ECO:0000313" key="2">
    <source>
        <dbReference type="EMBL" id="AOO66256.1"/>
    </source>
</evidence>
<dbReference type="KEGG" id="shal:SHALO_2497"/>
<gene>
    <name evidence="2" type="ORF">SHALO_2497</name>
</gene>
<dbReference type="AlphaFoldDB" id="A0A1D7TMN0"/>
<dbReference type="STRING" id="1193502.SHALO_2497"/>
<sequence>MVTTDDFTKLAILSIKGEIKKRGLDMVKLTELFKAHGYIDTTEASLRRKIDRGGFSFVFFMQLMEVLDVDTMNVIFDERLSNCDLRLSKSSF</sequence>
<evidence type="ECO:0000259" key="1">
    <source>
        <dbReference type="Pfam" id="PF20075"/>
    </source>
</evidence>
<dbReference type="InterPro" id="IPR045526">
    <property type="entry name" value="DUF6471"/>
</dbReference>
<feature type="domain" description="DUF6471" evidence="1">
    <location>
        <begin position="15"/>
        <end position="71"/>
    </location>
</feature>
<dbReference type="EMBL" id="CP017111">
    <property type="protein sequence ID" value="AOO66256.1"/>
    <property type="molecule type" value="Genomic_DNA"/>
</dbReference>
<protein>
    <recommendedName>
        <fullName evidence="1">DUF6471 domain-containing protein</fullName>
    </recommendedName>
</protein>
<name>A0A1D7TMN0_9BACT</name>